<keyword evidence="1" id="KW-0812">Transmembrane</keyword>
<keyword evidence="1" id="KW-1133">Transmembrane helix</keyword>
<dbReference type="Pfam" id="PF14019">
    <property type="entry name" value="DUF4235"/>
    <property type="match status" value="1"/>
</dbReference>
<proteinExistence type="predicted"/>
<name>A0ABP7C269_9MICC</name>
<organism evidence="2 3">
    <name type="scientific">Arthrobacter ginkgonis</name>
    <dbReference type="NCBI Taxonomy" id="1630594"/>
    <lineage>
        <taxon>Bacteria</taxon>
        <taxon>Bacillati</taxon>
        <taxon>Actinomycetota</taxon>
        <taxon>Actinomycetes</taxon>
        <taxon>Micrococcales</taxon>
        <taxon>Micrococcaceae</taxon>
        <taxon>Arthrobacter</taxon>
    </lineage>
</organism>
<evidence type="ECO:0000313" key="3">
    <source>
        <dbReference type="Proteomes" id="UP001500752"/>
    </source>
</evidence>
<reference evidence="3" key="1">
    <citation type="journal article" date="2019" name="Int. J. Syst. Evol. Microbiol.">
        <title>The Global Catalogue of Microorganisms (GCM) 10K type strain sequencing project: providing services to taxonomists for standard genome sequencing and annotation.</title>
        <authorList>
            <consortium name="The Broad Institute Genomics Platform"/>
            <consortium name="The Broad Institute Genome Sequencing Center for Infectious Disease"/>
            <person name="Wu L."/>
            <person name="Ma J."/>
        </authorList>
    </citation>
    <scope>NUCLEOTIDE SEQUENCE [LARGE SCALE GENOMIC DNA]</scope>
    <source>
        <strain evidence="3">JCM 30742</strain>
    </source>
</reference>
<dbReference type="Proteomes" id="UP001500752">
    <property type="component" value="Unassembled WGS sequence"/>
</dbReference>
<evidence type="ECO:0000256" key="1">
    <source>
        <dbReference type="SAM" id="Phobius"/>
    </source>
</evidence>
<evidence type="ECO:0008006" key="4">
    <source>
        <dbReference type="Google" id="ProtNLM"/>
    </source>
</evidence>
<feature type="transmembrane region" description="Helical" evidence="1">
    <location>
        <begin position="50"/>
        <end position="71"/>
    </location>
</feature>
<comment type="caution">
    <text evidence="2">The sequence shown here is derived from an EMBL/GenBank/DDBJ whole genome shotgun (WGS) entry which is preliminary data.</text>
</comment>
<evidence type="ECO:0000313" key="2">
    <source>
        <dbReference type="EMBL" id="GAA3675748.1"/>
    </source>
</evidence>
<protein>
    <recommendedName>
        <fullName evidence="4">DUF4235 domain-containing protein</fullName>
    </recommendedName>
</protein>
<gene>
    <name evidence="2" type="ORF">GCM10023081_12680</name>
</gene>
<sequence>MKTLLKLAGPFVTLAAGFAGAKVVELVWTKVTGARPPRPGDTEANVKSSLRQVLAFAMVSAAVGAAIEVLTGHGTRFAISRLGQDADES</sequence>
<dbReference type="InterPro" id="IPR025329">
    <property type="entry name" value="DUF4235"/>
</dbReference>
<dbReference type="RefSeq" id="WP_345149317.1">
    <property type="nucleotide sequence ID" value="NZ_BAABEO010000008.1"/>
</dbReference>
<accession>A0ABP7C269</accession>
<dbReference type="EMBL" id="BAABEO010000008">
    <property type="protein sequence ID" value="GAA3675748.1"/>
    <property type="molecule type" value="Genomic_DNA"/>
</dbReference>
<keyword evidence="1" id="KW-0472">Membrane</keyword>
<keyword evidence="3" id="KW-1185">Reference proteome</keyword>